<keyword evidence="6" id="KW-1185">Reference proteome</keyword>
<dbReference type="Proteomes" id="UP000623467">
    <property type="component" value="Unassembled WGS sequence"/>
</dbReference>
<keyword evidence="1 2" id="KW-0539">Nucleus</keyword>
<dbReference type="GO" id="GO:0016567">
    <property type="term" value="P:protein ubiquitination"/>
    <property type="evidence" value="ECO:0007669"/>
    <property type="project" value="TreeGrafter"/>
</dbReference>
<evidence type="ECO:0000259" key="4">
    <source>
        <dbReference type="PROSITE" id="PS51015"/>
    </source>
</evidence>
<dbReference type="EMBL" id="JACAZH010000016">
    <property type="protein sequence ID" value="KAF7349241.1"/>
    <property type="molecule type" value="Genomic_DNA"/>
</dbReference>
<accession>A0A8H7CV78</accession>
<dbReference type="InterPro" id="IPR015947">
    <property type="entry name" value="PUA-like_sf"/>
</dbReference>
<evidence type="ECO:0000256" key="3">
    <source>
        <dbReference type="SAM" id="MobiDB-lite"/>
    </source>
</evidence>
<protein>
    <submittedName>
        <fullName evidence="5">E3 ubiquitin-protein ligase UHRF1</fullName>
    </submittedName>
</protein>
<evidence type="ECO:0000313" key="5">
    <source>
        <dbReference type="EMBL" id="KAF7349241.1"/>
    </source>
</evidence>
<dbReference type="GO" id="GO:0061630">
    <property type="term" value="F:ubiquitin protein ligase activity"/>
    <property type="evidence" value="ECO:0007669"/>
    <property type="project" value="TreeGrafter"/>
</dbReference>
<name>A0A8H7CV78_9AGAR</name>
<dbReference type="InterPro" id="IPR003105">
    <property type="entry name" value="SRA_YDG"/>
</dbReference>
<sequence length="268" mass="29792">MVRQDPKVHGDLTGLPVGLMFADREDIFNAGLHGHKVAGIFGTKGDGGAFSIVLNEGYEDDEDMGETIIYTGEGKGKREGGEVCHRMFNSGGCLFKWKGQVREQATRGSEHEFQWECRSKGKSESGISVSPLDAPQKNVETKYPVRVIRGANGNAKYSPLQGYRYDGLYDVEKAYIEEGKAGFKMCRFHLRRAKVPLQDPLPTHITGEGSSDEFWSPDGREMLAVPKLYNPATQTSTVLPRTIEQKRREITGKQRLPASASFKKKDSM</sequence>
<dbReference type="AlphaFoldDB" id="A0A8H7CV78"/>
<dbReference type="GO" id="GO:0005634">
    <property type="term" value="C:nucleus"/>
    <property type="evidence" value="ECO:0007669"/>
    <property type="project" value="UniProtKB-SubCell"/>
</dbReference>
<dbReference type="SUPFAM" id="SSF88697">
    <property type="entry name" value="PUA domain-like"/>
    <property type="match status" value="1"/>
</dbReference>
<dbReference type="InterPro" id="IPR036987">
    <property type="entry name" value="SRA-YDG_sf"/>
</dbReference>
<evidence type="ECO:0000256" key="1">
    <source>
        <dbReference type="ARBA" id="ARBA00023242"/>
    </source>
</evidence>
<organism evidence="5 6">
    <name type="scientific">Mycena sanguinolenta</name>
    <dbReference type="NCBI Taxonomy" id="230812"/>
    <lineage>
        <taxon>Eukaryota</taxon>
        <taxon>Fungi</taxon>
        <taxon>Dikarya</taxon>
        <taxon>Basidiomycota</taxon>
        <taxon>Agaricomycotina</taxon>
        <taxon>Agaricomycetes</taxon>
        <taxon>Agaricomycetidae</taxon>
        <taxon>Agaricales</taxon>
        <taxon>Marasmiineae</taxon>
        <taxon>Mycenaceae</taxon>
        <taxon>Mycena</taxon>
    </lineage>
</organism>
<gene>
    <name evidence="5" type="ORF">MSAN_01713600</name>
</gene>
<dbReference type="InterPro" id="IPR045134">
    <property type="entry name" value="UHRF1/2-like"/>
</dbReference>
<dbReference type="PROSITE" id="PS51015">
    <property type="entry name" value="YDG"/>
    <property type="match status" value="1"/>
</dbReference>
<comment type="caution">
    <text evidence="5">The sequence shown here is derived from an EMBL/GenBank/DDBJ whole genome shotgun (WGS) entry which is preliminary data.</text>
</comment>
<dbReference type="GO" id="GO:0044027">
    <property type="term" value="P:negative regulation of gene expression via chromosomal CpG island methylation"/>
    <property type="evidence" value="ECO:0007669"/>
    <property type="project" value="TreeGrafter"/>
</dbReference>
<dbReference type="PANTHER" id="PTHR14140">
    <property type="entry name" value="E3 UBIQUITIN-PROTEIN LIGASE UHRF-RELATED"/>
    <property type="match status" value="1"/>
</dbReference>
<dbReference type="OrthoDB" id="2270193at2759"/>
<dbReference type="PANTHER" id="PTHR14140:SF27">
    <property type="entry name" value="OS04G0289800 PROTEIN"/>
    <property type="match status" value="1"/>
</dbReference>
<feature type="domain" description="YDG" evidence="4">
    <location>
        <begin position="10"/>
        <end position="192"/>
    </location>
</feature>
<dbReference type="SMART" id="SM00466">
    <property type="entry name" value="SRA"/>
    <property type="match status" value="1"/>
</dbReference>
<feature type="compositionally biased region" description="Basic and acidic residues" evidence="3">
    <location>
        <begin position="243"/>
        <end position="252"/>
    </location>
</feature>
<reference evidence="5" key="1">
    <citation type="submission" date="2020-05" db="EMBL/GenBank/DDBJ databases">
        <title>Mycena genomes resolve the evolution of fungal bioluminescence.</title>
        <authorList>
            <person name="Tsai I.J."/>
        </authorList>
    </citation>
    <scope>NUCLEOTIDE SEQUENCE</scope>
    <source>
        <strain evidence="5">160909Yilan</strain>
    </source>
</reference>
<evidence type="ECO:0000256" key="2">
    <source>
        <dbReference type="PROSITE-ProRule" id="PRU00358"/>
    </source>
</evidence>
<feature type="region of interest" description="Disordered" evidence="3">
    <location>
        <begin position="243"/>
        <end position="268"/>
    </location>
</feature>
<comment type="subcellular location">
    <subcellularLocation>
        <location evidence="2">Nucleus</location>
    </subcellularLocation>
</comment>
<evidence type="ECO:0000313" key="6">
    <source>
        <dbReference type="Proteomes" id="UP000623467"/>
    </source>
</evidence>
<dbReference type="Gene3D" id="2.30.280.10">
    <property type="entry name" value="SRA-YDG"/>
    <property type="match status" value="1"/>
</dbReference>
<proteinExistence type="predicted"/>
<dbReference type="Pfam" id="PF02182">
    <property type="entry name" value="SAD_SRA"/>
    <property type="match status" value="1"/>
</dbReference>